<keyword evidence="7 9" id="KW-1015">Disulfide bond</keyword>
<dbReference type="SUPFAM" id="SSF51055">
    <property type="entry name" value="Carbohydrate binding domain"/>
    <property type="match status" value="1"/>
</dbReference>
<protein>
    <submittedName>
        <fullName evidence="12">Serine protease</fullName>
    </submittedName>
</protein>
<comment type="similarity">
    <text evidence="1">Belongs to the peptidase S1 family.</text>
</comment>
<evidence type="ECO:0000256" key="5">
    <source>
        <dbReference type="ARBA" id="ARBA00022825"/>
    </source>
</evidence>
<evidence type="ECO:0000259" key="11">
    <source>
        <dbReference type="SMART" id="SM00495"/>
    </source>
</evidence>
<evidence type="ECO:0000313" key="13">
    <source>
        <dbReference type="Proteomes" id="UP000063699"/>
    </source>
</evidence>
<feature type="disulfide bond" evidence="9">
    <location>
        <begin position="211"/>
        <end position="227"/>
    </location>
</feature>
<feature type="domain" description="Chitin-binding type-3" evidence="11">
    <location>
        <begin position="394"/>
        <end position="439"/>
    </location>
</feature>
<dbReference type="GO" id="GO:0005576">
    <property type="term" value="C:extracellular region"/>
    <property type="evidence" value="ECO:0007669"/>
    <property type="project" value="InterPro"/>
</dbReference>
<dbReference type="CDD" id="cd12215">
    <property type="entry name" value="ChiC_BD"/>
    <property type="match status" value="1"/>
</dbReference>
<name>A0A0N9IA37_9PSEU</name>
<dbReference type="OrthoDB" id="8781117at2"/>
<evidence type="ECO:0000313" key="12">
    <source>
        <dbReference type="EMBL" id="ALG11916.1"/>
    </source>
</evidence>
<feature type="active site" description="Charge relay system" evidence="8">
    <location>
        <position position="335"/>
    </location>
</feature>
<dbReference type="InterPro" id="IPR043504">
    <property type="entry name" value="Peptidase_S1_PA_chymotrypsin"/>
</dbReference>
<evidence type="ECO:0000256" key="4">
    <source>
        <dbReference type="ARBA" id="ARBA00022801"/>
    </source>
</evidence>
<evidence type="ECO:0000256" key="6">
    <source>
        <dbReference type="ARBA" id="ARBA00023145"/>
    </source>
</evidence>
<evidence type="ECO:0000256" key="3">
    <source>
        <dbReference type="ARBA" id="ARBA00022729"/>
    </source>
</evidence>
<keyword evidence="2 12" id="KW-0645">Protease</keyword>
<accession>A0A0N9IA37</accession>
<dbReference type="AlphaFoldDB" id="A0A0N9IA37"/>
<dbReference type="Gene3D" id="2.10.10.20">
    <property type="entry name" value="Carbohydrate-binding module superfamily 5/12"/>
    <property type="match status" value="1"/>
</dbReference>
<dbReference type="InterPro" id="IPR001316">
    <property type="entry name" value="Pept_S1A_streptogrisin"/>
</dbReference>
<dbReference type="GO" id="GO:0005975">
    <property type="term" value="P:carbohydrate metabolic process"/>
    <property type="evidence" value="ECO:0007669"/>
    <property type="project" value="InterPro"/>
</dbReference>
<organism evidence="12 13">
    <name type="scientific">Kibdelosporangium phytohabitans</name>
    <dbReference type="NCBI Taxonomy" id="860235"/>
    <lineage>
        <taxon>Bacteria</taxon>
        <taxon>Bacillati</taxon>
        <taxon>Actinomycetota</taxon>
        <taxon>Actinomycetes</taxon>
        <taxon>Pseudonocardiales</taxon>
        <taxon>Pseudonocardiaceae</taxon>
        <taxon>Kibdelosporangium</taxon>
    </lineage>
</organism>
<dbReference type="InterPro" id="IPR003610">
    <property type="entry name" value="CBM5/12"/>
</dbReference>
<keyword evidence="5" id="KW-0720">Serine protease</keyword>
<dbReference type="Proteomes" id="UP000063699">
    <property type="component" value="Chromosome"/>
</dbReference>
<feature type="active site" description="Charge relay system" evidence="8">
    <location>
        <position position="254"/>
    </location>
</feature>
<reference evidence="12 13" key="1">
    <citation type="submission" date="2015-07" db="EMBL/GenBank/DDBJ databases">
        <title>Genome sequencing of Kibdelosporangium phytohabitans.</title>
        <authorList>
            <person name="Qin S."/>
            <person name="Xing K."/>
        </authorList>
    </citation>
    <scope>NUCLEOTIDE SEQUENCE [LARGE SCALE GENOMIC DNA]</scope>
    <source>
        <strain evidence="12 13">KLBMP1111</strain>
    </source>
</reference>
<feature type="disulfide bond" evidence="9">
    <location>
        <begin position="293"/>
        <end position="303"/>
    </location>
</feature>
<dbReference type="EMBL" id="CP012752">
    <property type="protein sequence ID" value="ALG11916.1"/>
    <property type="molecule type" value="Genomic_DNA"/>
</dbReference>
<dbReference type="SUPFAM" id="SSF50494">
    <property type="entry name" value="Trypsin-like serine proteases"/>
    <property type="match status" value="1"/>
</dbReference>
<keyword evidence="6" id="KW-0865">Zymogen</keyword>
<gene>
    <name evidence="12" type="ORF">AOZ06_38140</name>
</gene>
<keyword evidence="13" id="KW-1185">Reference proteome</keyword>
<dbReference type="InterPro" id="IPR035070">
    <property type="entry name" value="Streptogrisin_prodomain"/>
</dbReference>
<dbReference type="CDD" id="cd21112">
    <property type="entry name" value="alphaLP-like"/>
    <property type="match status" value="1"/>
</dbReference>
<dbReference type="InterPro" id="IPR036573">
    <property type="entry name" value="CBM_sf_5/12"/>
</dbReference>
<keyword evidence="3 10" id="KW-0732">Signal</keyword>
<dbReference type="Pfam" id="PF02983">
    <property type="entry name" value="Pro_Al_protease"/>
    <property type="match status" value="1"/>
</dbReference>
<dbReference type="GO" id="GO:0004252">
    <property type="term" value="F:serine-type endopeptidase activity"/>
    <property type="evidence" value="ECO:0007669"/>
    <property type="project" value="InterPro"/>
</dbReference>
<proteinExistence type="inferred from homology"/>
<dbReference type="InterPro" id="IPR009003">
    <property type="entry name" value="Peptidase_S1_PA"/>
</dbReference>
<dbReference type="GO" id="GO:0030246">
    <property type="term" value="F:carbohydrate binding"/>
    <property type="evidence" value="ECO:0007669"/>
    <property type="project" value="InterPro"/>
</dbReference>
<evidence type="ECO:0000256" key="10">
    <source>
        <dbReference type="SAM" id="SignalP"/>
    </source>
</evidence>
<evidence type="ECO:0000256" key="8">
    <source>
        <dbReference type="PIRSR" id="PIRSR001134-1"/>
    </source>
</evidence>
<feature type="signal peptide" evidence="10">
    <location>
        <begin position="1"/>
        <end position="30"/>
    </location>
</feature>
<dbReference type="SMART" id="SM00495">
    <property type="entry name" value="ChtBD3"/>
    <property type="match status" value="1"/>
</dbReference>
<evidence type="ECO:0000256" key="2">
    <source>
        <dbReference type="ARBA" id="ARBA00022670"/>
    </source>
</evidence>
<dbReference type="PIRSF" id="PIRSF001134">
    <property type="entry name" value="Streptogrisin"/>
    <property type="match status" value="1"/>
</dbReference>
<dbReference type="GO" id="GO:0004553">
    <property type="term" value="F:hydrolase activity, hydrolyzing O-glycosyl compounds"/>
    <property type="evidence" value="ECO:0007669"/>
    <property type="project" value="InterPro"/>
</dbReference>
<dbReference type="Gene3D" id="2.40.10.10">
    <property type="entry name" value="Trypsin-like serine proteases"/>
    <property type="match status" value="2"/>
</dbReference>
<dbReference type="InterPro" id="IPR004236">
    <property type="entry name" value="Pept_S1_alpha_lytic"/>
</dbReference>
<dbReference type="GO" id="GO:0006508">
    <property type="term" value="P:proteolysis"/>
    <property type="evidence" value="ECO:0007669"/>
    <property type="project" value="UniProtKB-KW"/>
</dbReference>
<feature type="chain" id="PRO_5006035983" evidence="10">
    <location>
        <begin position="31"/>
        <end position="442"/>
    </location>
</feature>
<dbReference type="Gene3D" id="3.30.300.50">
    <property type="match status" value="2"/>
</dbReference>
<evidence type="ECO:0000256" key="9">
    <source>
        <dbReference type="PIRSR" id="PIRSR001134-2"/>
    </source>
</evidence>
<sequence>MNWKHACRWAVASSVVATVASSVFALPATAAPLPGPQPTVAPEMLAAMQRDLGLTADQALARLERDRRGATLEQALAPKLGDTFAGAWLAPGADRLTVATTDPARTGQIRSAGAEARVVGHSYRQLDQTRRRLDGLGYAAPKSVPGWHVDVVTNTVTVLTHPNARDAARTFVKSAGVDTAAVRFVDSDLSPRPLYDVRGGDQYGINNSSLCSVGFSVNGGFVTAGHCGRVGSSTVGSNGVAQGTFQVSSFPGNDYAFVATNSQWTPKGVVNRYDGTTVGVAGSQEAAIGAAVCRSGRTTGWKCGTILGKNESVTYPEGTITGMTRTNACAEPGDSGGSWLAGQQAQGVTSGGSGNCSQGGTIWFYPLGVILARTGKTLITEGGGGEPPVGCEGIAAWSATTGYVPGDVVGHASHKWESTFYSTGAEPGDPRSWAVWKDAGAC</sequence>
<evidence type="ECO:0000256" key="7">
    <source>
        <dbReference type="ARBA" id="ARBA00023157"/>
    </source>
</evidence>
<dbReference type="PRINTS" id="PR00861">
    <property type="entry name" value="ALYTICPTASE"/>
</dbReference>
<dbReference type="KEGG" id="kphy:AOZ06_38140"/>
<feature type="disulfide bond" evidence="9">
    <location>
        <begin position="329"/>
        <end position="356"/>
    </location>
</feature>
<dbReference type="STRING" id="860235.AOZ06_38140"/>
<keyword evidence="4" id="KW-0378">Hydrolase</keyword>
<evidence type="ECO:0000256" key="1">
    <source>
        <dbReference type="ARBA" id="ARBA00007664"/>
    </source>
</evidence>
<feature type="active site" description="Charge relay system" evidence="8">
    <location>
        <position position="226"/>
    </location>
</feature>